<dbReference type="RefSeq" id="XP_644958.1">
    <property type="nucleotide sequence ID" value="XM_639866.1"/>
</dbReference>
<dbReference type="GeneID" id="8618636"/>
<organism evidence="1 2">
    <name type="scientific">Dictyostelium discoideum</name>
    <name type="common">Social amoeba</name>
    <dbReference type="NCBI Taxonomy" id="44689"/>
    <lineage>
        <taxon>Eukaryota</taxon>
        <taxon>Amoebozoa</taxon>
        <taxon>Evosea</taxon>
        <taxon>Eumycetozoa</taxon>
        <taxon>Dictyostelia</taxon>
        <taxon>Dictyosteliales</taxon>
        <taxon>Dictyosteliaceae</taxon>
        <taxon>Dictyostelium</taxon>
    </lineage>
</organism>
<proteinExistence type="predicted"/>
<dbReference type="VEuPathDB" id="AmoebaDB:DDB_G0273011"/>
<dbReference type="PaxDb" id="44689-DDB0217087"/>
<dbReference type="KEGG" id="ddi:DDB_G0273011"/>
<keyword evidence="2" id="KW-1185">Reference proteome</keyword>
<evidence type="ECO:0000313" key="1">
    <source>
        <dbReference type="EMBL" id="EAL71143.1"/>
    </source>
</evidence>
<dbReference type="PANTHER" id="PTHR32556">
    <property type="entry name" value="F-BOX DOMAIN-CONTAINING PROTEIN-RELATED-RELATED"/>
    <property type="match status" value="1"/>
</dbReference>
<dbReference type="PANTHER" id="PTHR32556:SF7">
    <property type="entry name" value="F-BOX DOMAIN-CONTAINING PROTEIN-RELATED"/>
    <property type="match status" value="1"/>
</dbReference>
<dbReference type="FunCoup" id="Q558V8">
    <property type="interactions" value="1"/>
</dbReference>
<dbReference type="AlphaFoldDB" id="Q558V8"/>
<evidence type="ECO:0000313" key="2">
    <source>
        <dbReference type="Proteomes" id="UP000002195"/>
    </source>
</evidence>
<dbReference type="HOGENOM" id="CLU_020847_0_0_1"/>
<protein>
    <submittedName>
        <fullName evidence="1">Uncharacterized protein</fullName>
    </submittedName>
</protein>
<dbReference type="EMBL" id="AAFI02000008">
    <property type="protein sequence ID" value="EAL71143.1"/>
    <property type="molecule type" value="Genomic_DNA"/>
</dbReference>
<comment type="caution">
    <text evidence="1">The sequence shown here is derived from an EMBL/GenBank/DDBJ whole genome shotgun (WGS) entry which is preliminary data.</text>
</comment>
<dbReference type="Proteomes" id="UP000002195">
    <property type="component" value="Unassembled WGS sequence"/>
</dbReference>
<dbReference type="InParanoid" id="Q558V8"/>
<name>Q558V8_DICDI</name>
<sequence length="497" mass="58042">MVVLLPLYIQKYIIKILCRYIDKNNKSIDYVGGDYRGNESQIKRLMLTLALVSQDWFKTLSNNLTVSVDFNYTNLNHNKNNNNNNNNKNDIDLKYSIIKKENLKTLKLHFDHQGSFFYIKDISIYEKDKKQSPKDNDIFDDDKSDEKIIELDIVNKELEKLSKLKTTIPSTLSLLENQKQQQQQQTIIFKNLILRNISSSNETEDTDILQSLYRCEATDGNIHLLELDLNPIFTFKSLNKIKKHVKKVFTLKINSCFDNELIIESFKQYKNSIAQLFIIKYTSQQDKMQLFPILAGIIPFNNNNNEENKKYNEKINYLENIEFLKIFSMEVSLKDLELILNYSKKVSQLNPSNSMEVNEEFNKIGLLKEALKNNKTLKSLEFFHECYASQILLCKQSPSKTFIERFSSLISSSTSMESFGTGINCPQLIERILEQNKTITDFSVSIVEVNGRPDMIQPYQSLIDKNKQHLNSLKLVKFVFNYETENFNPVILLDYKK</sequence>
<gene>
    <name evidence="1" type="ORF">DDB_G0273011</name>
</gene>
<dbReference type="eggNOG" id="ENOG502RHRB">
    <property type="taxonomic scope" value="Eukaryota"/>
</dbReference>
<reference evidence="1 2" key="1">
    <citation type="journal article" date="2005" name="Nature">
        <title>The genome of the social amoeba Dictyostelium discoideum.</title>
        <authorList>
            <consortium name="The Dictyostelium discoideum Sequencing Consortium"/>
            <person name="Eichinger L."/>
            <person name="Pachebat J.A."/>
            <person name="Glockner G."/>
            <person name="Rajandream M.A."/>
            <person name="Sucgang R."/>
            <person name="Berriman M."/>
            <person name="Song J."/>
            <person name="Olsen R."/>
            <person name="Szafranski K."/>
            <person name="Xu Q."/>
            <person name="Tunggal B."/>
            <person name="Kummerfeld S."/>
            <person name="Madera M."/>
            <person name="Konfortov B.A."/>
            <person name="Rivero F."/>
            <person name="Bankier A.T."/>
            <person name="Lehmann R."/>
            <person name="Hamlin N."/>
            <person name="Davies R."/>
            <person name="Gaudet P."/>
            <person name="Fey P."/>
            <person name="Pilcher K."/>
            <person name="Chen G."/>
            <person name="Saunders D."/>
            <person name="Sodergren E."/>
            <person name="Davis P."/>
            <person name="Kerhornou A."/>
            <person name="Nie X."/>
            <person name="Hall N."/>
            <person name="Anjard C."/>
            <person name="Hemphill L."/>
            <person name="Bason N."/>
            <person name="Farbrother P."/>
            <person name="Desany B."/>
            <person name="Just E."/>
            <person name="Morio T."/>
            <person name="Rost R."/>
            <person name="Churcher C."/>
            <person name="Cooper J."/>
            <person name="Haydock S."/>
            <person name="van Driessche N."/>
            <person name="Cronin A."/>
            <person name="Goodhead I."/>
            <person name="Muzny D."/>
            <person name="Mourier T."/>
            <person name="Pain A."/>
            <person name="Lu M."/>
            <person name="Harper D."/>
            <person name="Lindsay R."/>
            <person name="Hauser H."/>
            <person name="James K."/>
            <person name="Quiles M."/>
            <person name="Madan Babu M."/>
            <person name="Saito T."/>
            <person name="Buchrieser C."/>
            <person name="Wardroper A."/>
            <person name="Felder M."/>
            <person name="Thangavelu M."/>
            <person name="Johnson D."/>
            <person name="Knights A."/>
            <person name="Loulseged H."/>
            <person name="Mungall K."/>
            <person name="Oliver K."/>
            <person name="Price C."/>
            <person name="Quail M.A."/>
            <person name="Urushihara H."/>
            <person name="Hernandez J."/>
            <person name="Rabbinowitsch E."/>
            <person name="Steffen D."/>
            <person name="Sanders M."/>
            <person name="Ma J."/>
            <person name="Kohara Y."/>
            <person name="Sharp S."/>
            <person name="Simmonds M."/>
            <person name="Spiegler S."/>
            <person name="Tivey A."/>
            <person name="Sugano S."/>
            <person name="White B."/>
            <person name="Walker D."/>
            <person name="Woodward J."/>
            <person name="Winckler T."/>
            <person name="Tanaka Y."/>
            <person name="Shaulsky G."/>
            <person name="Schleicher M."/>
            <person name="Weinstock G."/>
            <person name="Rosenthal A."/>
            <person name="Cox E.C."/>
            <person name="Chisholm R.L."/>
            <person name="Gibbs R."/>
            <person name="Loomis W.F."/>
            <person name="Platzer M."/>
            <person name="Kay R.R."/>
            <person name="Williams J."/>
            <person name="Dear P.H."/>
            <person name="Noegel A.A."/>
            <person name="Barrell B."/>
            <person name="Kuspa A."/>
        </authorList>
    </citation>
    <scope>NUCLEOTIDE SEQUENCE [LARGE SCALE GENOMIC DNA]</scope>
    <source>
        <strain evidence="1 2">AX4</strain>
    </source>
</reference>
<accession>Q558V8</accession>